<dbReference type="PROSITE" id="PS01081">
    <property type="entry name" value="HTH_TETR_1"/>
    <property type="match status" value="1"/>
</dbReference>
<evidence type="ECO:0000259" key="3">
    <source>
        <dbReference type="PROSITE" id="PS50977"/>
    </source>
</evidence>
<dbReference type="SUPFAM" id="SSF48498">
    <property type="entry name" value="Tetracyclin repressor-like, C-terminal domain"/>
    <property type="match status" value="1"/>
</dbReference>
<reference evidence="4 5" key="1">
    <citation type="submission" date="2016-08" db="EMBL/GenBank/DDBJ databases">
        <authorList>
            <person name="Seilhamer J.J."/>
        </authorList>
    </citation>
    <scope>NUCLEOTIDE SEQUENCE [LARGE SCALE GENOMIC DNA]</scope>
    <source>
        <strain evidence="4">M3/6</strain>
    </source>
</reference>
<dbReference type="STRING" id="1642647.PSM36_1606"/>
<dbReference type="Gene3D" id="1.10.357.10">
    <property type="entry name" value="Tetracycline Repressor, domain 2"/>
    <property type="match status" value="1"/>
</dbReference>
<dbReference type="Pfam" id="PF00440">
    <property type="entry name" value="TetR_N"/>
    <property type="match status" value="1"/>
</dbReference>
<name>A0A1R3SVS5_9BACT</name>
<evidence type="ECO:0000256" key="1">
    <source>
        <dbReference type="ARBA" id="ARBA00023125"/>
    </source>
</evidence>
<dbReference type="AlphaFoldDB" id="A0A1R3SVS5"/>
<dbReference type="InterPro" id="IPR009057">
    <property type="entry name" value="Homeodomain-like_sf"/>
</dbReference>
<dbReference type="PANTHER" id="PTHR43479:SF11">
    <property type="entry name" value="ACREF_ENVCD OPERON REPRESSOR-RELATED"/>
    <property type="match status" value="1"/>
</dbReference>
<dbReference type="PROSITE" id="PS50977">
    <property type="entry name" value="HTH_TETR_2"/>
    <property type="match status" value="1"/>
</dbReference>
<dbReference type="InterPro" id="IPR050624">
    <property type="entry name" value="HTH-type_Tx_Regulator"/>
</dbReference>
<sequence>MNSSREHILKTAFILFMHKSYKEVTMKEIVEKSGLSKGAFYHYFPSKEKLFHEIVDSFYFIGMKIDFDRFSKTSFYDFYHDVLKFSITKFLEMKDFLEDTYDQDDISYFTLVLDAVKLFPGFKEKMKQIHTTELTSWENAVQSAMDRGEIKSRMTARQIAQLFIYSSDGITPHLVMDGRIREVHSEIQALWDGLYAEVKA</sequence>
<dbReference type="RefSeq" id="WP_076930455.1">
    <property type="nucleotide sequence ID" value="NZ_LT605205.1"/>
</dbReference>
<dbReference type="KEGG" id="psac:PSM36_1606"/>
<protein>
    <submittedName>
        <fullName evidence="4">DNA-binding transcriptional regulator</fullName>
    </submittedName>
</protein>
<evidence type="ECO:0000313" key="4">
    <source>
        <dbReference type="EMBL" id="SCD20426.1"/>
    </source>
</evidence>
<evidence type="ECO:0000256" key="2">
    <source>
        <dbReference type="PROSITE-ProRule" id="PRU00335"/>
    </source>
</evidence>
<dbReference type="InterPro" id="IPR023772">
    <property type="entry name" value="DNA-bd_HTH_TetR-type_CS"/>
</dbReference>
<dbReference type="InterPro" id="IPR036271">
    <property type="entry name" value="Tet_transcr_reg_TetR-rel_C_sf"/>
</dbReference>
<dbReference type="GO" id="GO:0003677">
    <property type="term" value="F:DNA binding"/>
    <property type="evidence" value="ECO:0007669"/>
    <property type="project" value="UniProtKB-UniRule"/>
</dbReference>
<dbReference type="Proteomes" id="UP000187464">
    <property type="component" value="Chromosome I"/>
</dbReference>
<feature type="DNA-binding region" description="H-T-H motif" evidence="2">
    <location>
        <begin position="25"/>
        <end position="44"/>
    </location>
</feature>
<evidence type="ECO:0000313" key="5">
    <source>
        <dbReference type="Proteomes" id="UP000187464"/>
    </source>
</evidence>
<dbReference type="InterPro" id="IPR001647">
    <property type="entry name" value="HTH_TetR"/>
</dbReference>
<dbReference type="EMBL" id="LT605205">
    <property type="protein sequence ID" value="SCD20426.1"/>
    <property type="molecule type" value="Genomic_DNA"/>
</dbReference>
<keyword evidence="5" id="KW-1185">Reference proteome</keyword>
<dbReference type="SUPFAM" id="SSF46689">
    <property type="entry name" value="Homeodomain-like"/>
    <property type="match status" value="1"/>
</dbReference>
<gene>
    <name evidence="4" type="ORF">PSM36_1606</name>
</gene>
<organism evidence="4 5">
    <name type="scientific">Proteiniphilum saccharofermentans</name>
    <dbReference type="NCBI Taxonomy" id="1642647"/>
    <lineage>
        <taxon>Bacteria</taxon>
        <taxon>Pseudomonadati</taxon>
        <taxon>Bacteroidota</taxon>
        <taxon>Bacteroidia</taxon>
        <taxon>Bacteroidales</taxon>
        <taxon>Dysgonomonadaceae</taxon>
        <taxon>Proteiniphilum</taxon>
    </lineage>
</organism>
<proteinExistence type="predicted"/>
<accession>A0A1R3SVS5</accession>
<keyword evidence="1 2" id="KW-0238">DNA-binding</keyword>
<feature type="domain" description="HTH tetR-type" evidence="3">
    <location>
        <begin position="2"/>
        <end position="62"/>
    </location>
</feature>
<dbReference type="PRINTS" id="PR00455">
    <property type="entry name" value="HTHTETR"/>
</dbReference>
<dbReference type="PANTHER" id="PTHR43479">
    <property type="entry name" value="ACREF/ENVCD OPERON REPRESSOR-RELATED"/>
    <property type="match status" value="1"/>
</dbReference>